<dbReference type="PATRIC" id="fig|47770.28.peg.2177"/>
<feature type="domain" description="HTH deoR-type" evidence="3">
    <location>
        <begin position="3"/>
        <end position="58"/>
    </location>
</feature>
<dbReference type="EMBL" id="LJGP01000009">
    <property type="protein sequence ID" value="KWU04315.1"/>
    <property type="molecule type" value="Genomic_DNA"/>
</dbReference>
<comment type="caution">
    <text evidence="4">The sequence shown here is derived from an EMBL/GenBank/DDBJ whole genome shotgun (WGS) entry which is preliminary data.</text>
</comment>
<dbReference type="Pfam" id="PF08279">
    <property type="entry name" value="HTH_11"/>
    <property type="match status" value="1"/>
</dbReference>
<evidence type="ECO:0000259" key="3">
    <source>
        <dbReference type="PROSITE" id="PS51000"/>
    </source>
</evidence>
<dbReference type="PROSITE" id="PS51000">
    <property type="entry name" value="HTH_DEOR_2"/>
    <property type="match status" value="1"/>
</dbReference>
<organism evidence="4 5">
    <name type="scientific">Lactobacillus crispatus</name>
    <dbReference type="NCBI Taxonomy" id="47770"/>
    <lineage>
        <taxon>Bacteria</taxon>
        <taxon>Bacillati</taxon>
        <taxon>Bacillota</taxon>
        <taxon>Bacilli</taxon>
        <taxon>Lactobacillales</taxon>
        <taxon>Lactobacillaceae</taxon>
        <taxon>Lactobacillus</taxon>
    </lineage>
</organism>
<dbReference type="InterPro" id="IPR036388">
    <property type="entry name" value="WH-like_DNA-bd_sf"/>
</dbReference>
<keyword evidence="1" id="KW-0805">Transcription regulation</keyword>
<reference evidence="4 5" key="1">
    <citation type="journal article" date="2016" name="Microbiology (Mosc.)">
        <title>Comparison of Lactobacillus crispatus isolates from Lactobacillus-dominated vaginal microbiomes with isolates from microbiomes containing bacterial vaginosis-associated bacteria.</title>
        <authorList>
            <person name="Abdelmaksoud A.A."/>
            <person name="Koparde V.N."/>
            <person name="Sheth N.U."/>
            <person name="Serrano M.G."/>
            <person name="Glascock A.L."/>
            <person name="Fettweis J.M."/>
            <person name="Strauss Iii J.F."/>
            <person name="Buck G.A."/>
            <person name="Jefferson K.K."/>
        </authorList>
    </citation>
    <scope>NUCLEOTIDE SEQUENCE [LARGE SCALE GENOMIC DNA]</scope>
    <source>
        <strain evidence="4 5">VMC3</strain>
    </source>
</reference>
<dbReference type="InterPro" id="IPR051534">
    <property type="entry name" value="CBASS_pafABC_assoc_protein"/>
</dbReference>
<protein>
    <submittedName>
        <fullName evidence="4">Transcriptional regulator</fullName>
    </submittedName>
</protein>
<dbReference type="PANTHER" id="PTHR34580">
    <property type="match status" value="1"/>
</dbReference>
<evidence type="ECO:0000256" key="1">
    <source>
        <dbReference type="ARBA" id="ARBA00023015"/>
    </source>
</evidence>
<dbReference type="InterPro" id="IPR001034">
    <property type="entry name" value="DeoR_HTH"/>
</dbReference>
<sequence>MKKSERLNQELIYLSDKKVFHLKELEEHFAISERTALRDIADLEQLGLAFYTESGRNGGYHLTNSKLLLPIRFNTQEINAIFFALQAIRGISETPYSNAYDEIELKLVKSLPQNLQEQVKLQKQLVHFYSQPSLNEVKFFATLLKACIDNSLIEVENFQFVQGKQKLQLLDIFFQAGNWFCHAYNLDLKKWYVLRLDKFEAVRVLPTETKIMNKEQLTANLQKYEENYYQVPYSCLLTENGEQKVKYNSYPIMNIVHDAGKIYLQGKYNKEELHYLVDYLISLGSDVQVLQPSELKKNYLTKLKQIMKRY</sequence>
<dbReference type="InterPro" id="IPR013196">
    <property type="entry name" value="HTH_11"/>
</dbReference>
<dbReference type="PANTHER" id="PTHR34580:SF9">
    <property type="entry name" value="SLL5097 PROTEIN"/>
    <property type="match status" value="1"/>
</dbReference>
<dbReference type="GO" id="GO:0003700">
    <property type="term" value="F:DNA-binding transcription factor activity"/>
    <property type="evidence" value="ECO:0007669"/>
    <property type="project" value="InterPro"/>
</dbReference>
<keyword evidence="2" id="KW-0804">Transcription</keyword>
<dbReference type="RefSeq" id="WP_060461840.1">
    <property type="nucleotide sequence ID" value="NZ_AP025162.1"/>
</dbReference>
<gene>
    <name evidence="4" type="ORF">AEL95_02805</name>
</gene>
<dbReference type="InterPro" id="IPR036390">
    <property type="entry name" value="WH_DNA-bd_sf"/>
</dbReference>
<proteinExistence type="predicted"/>
<dbReference type="Proteomes" id="UP000067598">
    <property type="component" value="Unassembled WGS sequence"/>
</dbReference>
<accession>A0A109DF47</accession>
<evidence type="ECO:0000256" key="2">
    <source>
        <dbReference type="ARBA" id="ARBA00023163"/>
    </source>
</evidence>
<evidence type="ECO:0000313" key="5">
    <source>
        <dbReference type="Proteomes" id="UP000067598"/>
    </source>
</evidence>
<evidence type="ECO:0000313" key="4">
    <source>
        <dbReference type="EMBL" id="KWU04315.1"/>
    </source>
</evidence>
<dbReference type="Gene3D" id="1.10.10.10">
    <property type="entry name" value="Winged helix-like DNA-binding domain superfamily/Winged helix DNA-binding domain"/>
    <property type="match status" value="1"/>
</dbReference>
<name>A0A109DF47_9LACO</name>
<dbReference type="AlphaFoldDB" id="A0A109DF47"/>
<dbReference type="SUPFAM" id="SSF46785">
    <property type="entry name" value="Winged helix' DNA-binding domain"/>
    <property type="match status" value="1"/>
</dbReference>